<dbReference type="VEuPathDB" id="CryptoDB:Vbra_16335"/>
<feature type="compositionally biased region" description="Acidic residues" evidence="1">
    <location>
        <begin position="444"/>
        <end position="477"/>
    </location>
</feature>
<dbReference type="AlphaFoldDB" id="A0A0G4FW91"/>
<accession>A0A0G4FW91</accession>
<feature type="compositionally biased region" description="Acidic residues" evidence="1">
    <location>
        <begin position="504"/>
        <end position="532"/>
    </location>
</feature>
<evidence type="ECO:0000256" key="1">
    <source>
        <dbReference type="SAM" id="MobiDB-lite"/>
    </source>
</evidence>
<dbReference type="InParanoid" id="A0A0G4FW91"/>
<feature type="compositionally biased region" description="Acidic residues" evidence="1">
    <location>
        <begin position="486"/>
        <end position="496"/>
    </location>
</feature>
<dbReference type="PhylomeDB" id="A0A0G4FW91"/>
<proteinExistence type="predicted"/>
<protein>
    <submittedName>
        <fullName evidence="2">Uncharacterized protein</fullName>
    </submittedName>
</protein>
<dbReference type="EMBL" id="CDMY01000510">
    <property type="protein sequence ID" value="CEM19250.1"/>
    <property type="molecule type" value="Genomic_DNA"/>
</dbReference>
<feature type="region of interest" description="Disordered" evidence="1">
    <location>
        <begin position="426"/>
        <end position="536"/>
    </location>
</feature>
<evidence type="ECO:0000313" key="2">
    <source>
        <dbReference type="EMBL" id="CEM19250.1"/>
    </source>
</evidence>
<sequence>MASPTRGMHGLARLPSDLWLLNLSGALTDEETMRLSVLDENCFQTICLSTLVIGPAVPRLRRVLLCSRGPQKIILVVAKGENSLATDVLQFFVDAMMQHSDKIKTIKSVRSFDKGGEYWDAGRTGLRGAPRTFPALTDTEVGFVPVVKAFRQFDWKTPSLTTLKARARSECQPLLDLTDFHRLGGFQQSLSHLLAHSPLIRHVDVFPLSTLVCGTALDTHAASLEAVGDMVFITHDQEMEGLVTDLPRVQPLATRKRIGIFDRNLAFDSTLPASFDSSGRTSLRLLVELGKRGYCALLKRRDVQLKGAPERADKCPPEVEGSIRDIVKRGICQADTVVMSYDERSQPWDNSWDLTDSSGRPVVFDKTKFLIIKCVDSNRGYVGHDAIAGWTAGGWTSVQVLTLDRVEYMSVKDHVCWHRHRFTEEGIYDKDPPEDGPAAAAAGQEEEFLNSDDADEWDETDEVDDEDDEDEDKDEDDPPHNGADTHEDEEEDEDEVGEQRSDESGEGEDEDMDGDEMDGEDGGEGEGSEDQGEEHGVLSAPLQLLLRTMPPTLHAVRLINVPWWAVFDALVCLSEGTAAQPGEGGNKLVCLEKLEIETEVQESPLVVPEKGGALWSTMQERLSVGQLTMHVKTEFDYPLNEEVPPYSADLFSVYYELILLLQPDTVVLTVNTSRHAKQVVFWSDDGDDMKPDEAKYPFLKGLTGDIRARYRMCHCGARGDHPGHMNWTDNRMDVVLKRRRLGDLSGLAADKCAMQ</sequence>
<reference evidence="2 3" key="1">
    <citation type="submission" date="2014-11" db="EMBL/GenBank/DDBJ databases">
        <authorList>
            <person name="Zhu J."/>
            <person name="Qi W."/>
            <person name="Song R."/>
        </authorList>
    </citation>
    <scope>NUCLEOTIDE SEQUENCE [LARGE SCALE GENOMIC DNA]</scope>
</reference>
<gene>
    <name evidence="2" type="ORF">Vbra_16335</name>
</gene>
<keyword evidence="3" id="KW-1185">Reference proteome</keyword>
<organism evidence="2 3">
    <name type="scientific">Vitrella brassicaformis (strain CCMP3155)</name>
    <dbReference type="NCBI Taxonomy" id="1169540"/>
    <lineage>
        <taxon>Eukaryota</taxon>
        <taxon>Sar</taxon>
        <taxon>Alveolata</taxon>
        <taxon>Colpodellida</taxon>
        <taxon>Vitrellaceae</taxon>
        <taxon>Vitrella</taxon>
    </lineage>
</organism>
<dbReference type="Proteomes" id="UP000041254">
    <property type="component" value="Unassembled WGS sequence"/>
</dbReference>
<evidence type="ECO:0000313" key="3">
    <source>
        <dbReference type="Proteomes" id="UP000041254"/>
    </source>
</evidence>
<name>A0A0G4FW91_VITBC</name>